<evidence type="ECO:0000313" key="1">
    <source>
        <dbReference type="EMBL" id="KKM89340.1"/>
    </source>
</evidence>
<accession>A0A0F9NKQ9</accession>
<reference evidence="1" key="1">
    <citation type="journal article" date="2015" name="Nature">
        <title>Complex archaea that bridge the gap between prokaryotes and eukaryotes.</title>
        <authorList>
            <person name="Spang A."/>
            <person name="Saw J.H."/>
            <person name="Jorgensen S.L."/>
            <person name="Zaremba-Niedzwiedzka K."/>
            <person name="Martijn J."/>
            <person name="Lind A.E."/>
            <person name="van Eijk R."/>
            <person name="Schleper C."/>
            <person name="Guy L."/>
            <person name="Ettema T.J."/>
        </authorList>
    </citation>
    <scope>NUCLEOTIDE SEQUENCE</scope>
</reference>
<gene>
    <name evidence="1" type="ORF">LCGC14_1249590</name>
</gene>
<dbReference type="AlphaFoldDB" id="A0A0F9NKQ9"/>
<protein>
    <submittedName>
        <fullName evidence="1">Uncharacterized protein</fullName>
    </submittedName>
</protein>
<proteinExistence type="predicted"/>
<name>A0A0F9NKQ9_9ZZZZ</name>
<organism evidence="1">
    <name type="scientific">marine sediment metagenome</name>
    <dbReference type="NCBI Taxonomy" id="412755"/>
    <lineage>
        <taxon>unclassified sequences</taxon>
        <taxon>metagenomes</taxon>
        <taxon>ecological metagenomes</taxon>
    </lineage>
</organism>
<sequence length="55" mass="6713">MTRKHFRVATRIVSLIPDKDERKRTAVRFATLFRQFNDRFDSGKFFRACKLNRYT</sequence>
<comment type="caution">
    <text evidence="1">The sequence shown here is derived from an EMBL/GenBank/DDBJ whole genome shotgun (WGS) entry which is preliminary data.</text>
</comment>
<dbReference type="EMBL" id="LAZR01006830">
    <property type="protein sequence ID" value="KKM89340.1"/>
    <property type="molecule type" value="Genomic_DNA"/>
</dbReference>